<organism evidence="2 3">
    <name type="scientific">Myroides odoratimimus</name>
    <dbReference type="NCBI Taxonomy" id="76832"/>
    <lineage>
        <taxon>Bacteria</taxon>
        <taxon>Pseudomonadati</taxon>
        <taxon>Bacteroidota</taxon>
        <taxon>Flavobacteriia</taxon>
        <taxon>Flavobacteriales</taxon>
        <taxon>Flavobacteriaceae</taxon>
        <taxon>Myroides</taxon>
    </lineage>
</organism>
<dbReference type="Proteomes" id="UP000069030">
    <property type="component" value="Chromosome"/>
</dbReference>
<dbReference type="RefSeq" id="WP_058699085.1">
    <property type="nucleotide sequence ID" value="NZ_CP013690.1"/>
</dbReference>
<accession>A0AAI8G3T3</accession>
<keyword evidence="1" id="KW-0812">Transmembrane</keyword>
<feature type="transmembrane region" description="Helical" evidence="1">
    <location>
        <begin position="75"/>
        <end position="95"/>
    </location>
</feature>
<name>A0AAI8G3T3_9FLAO</name>
<proteinExistence type="predicted"/>
<evidence type="ECO:0000256" key="1">
    <source>
        <dbReference type="SAM" id="Phobius"/>
    </source>
</evidence>
<dbReference type="AlphaFoldDB" id="A0AAI8G3T3"/>
<feature type="transmembrane region" description="Helical" evidence="1">
    <location>
        <begin position="263"/>
        <end position="284"/>
    </location>
</feature>
<dbReference type="KEGG" id="mod:AS202_01920"/>
<feature type="transmembrane region" description="Helical" evidence="1">
    <location>
        <begin position="168"/>
        <end position="184"/>
    </location>
</feature>
<feature type="transmembrane region" description="Helical" evidence="1">
    <location>
        <begin position="234"/>
        <end position="251"/>
    </location>
</feature>
<evidence type="ECO:0000313" key="3">
    <source>
        <dbReference type="Proteomes" id="UP000069030"/>
    </source>
</evidence>
<gene>
    <name evidence="2" type="ORF">AS202_01920</name>
</gene>
<reference evidence="2 3" key="1">
    <citation type="journal article" date="2016" name="J. Zhejiang Univ. Sci. B">
        <title>Antibiotic resistance mechanisms of Myroides sp.</title>
        <authorList>
            <person name="Hu S."/>
            <person name="Yuan S."/>
            <person name="Qu H."/>
            <person name="Jiang T."/>
            <person name="Zhou Y."/>
            <person name="Wang M."/>
            <person name="Ming D."/>
        </authorList>
    </citation>
    <scope>NUCLEOTIDE SEQUENCE [LARGE SCALE GENOMIC DNA]</scope>
    <source>
        <strain evidence="2 3">PR63039</strain>
    </source>
</reference>
<keyword evidence="1" id="KW-0472">Membrane</keyword>
<feature type="transmembrane region" description="Helical" evidence="1">
    <location>
        <begin position="21"/>
        <end position="39"/>
    </location>
</feature>
<feature type="transmembrane region" description="Helical" evidence="1">
    <location>
        <begin position="101"/>
        <end position="117"/>
    </location>
</feature>
<feature type="transmembrane region" description="Helical" evidence="1">
    <location>
        <begin position="210"/>
        <end position="228"/>
    </location>
</feature>
<keyword evidence="1" id="KW-1133">Transmembrane helix</keyword>
<dbReference type="EMBL" id="CP013690">
    <property type="protein sequence ID" value="ALU25003.1"/>
    <property type="molecule type" value="Genomic_DNA"/>
</dbReference>
<evidence type="ECO:0000313" key="2">
    <source>
        <dbReference type="EMBL" id="ALU25003.1"/>
    </source>
</evidence>
<protein>
    <submittedName>
        <fullName evidence="2">Uncharacterized protein</fullName>
    </submittedName>
</protein>
<sequence length="301" mass="35430">MLTLLKYLIEIRFRKYVSKGDYIAMMLICGLYIGTAVLAYFNYAIVKGLFYFVFLDVILYHLSRTDIELLKVYKHYRIVLWFEYLLYSFPFLVVLIANREYVGMGSVVVLYYLLSFIPKKQSTVVKYPFSLVDPFWRISFRKFKLLWILSLVILFSIMGVRYSNENLVIGSFVLAGILTMIPTFERERETEIMTSVLSGREYMEEQVKGQMFNSLLVIMPVLLLVLAMSFDWNYVFWGVLVLILPMCNTILKYRFCRSELKHQLFIASCLIGIGLPLLAMPFLYKRAIRQLNQIKNVESKY</sequence>
<feature type="transmembrane region" description="Helical" evidence="1">
    <location>
        <begin position="145"/>
        <end position="162"/>
    </location>
</feature>